<sequence length="307" mass="35198">MCVYICVYIYIYIYTYIHTYFSLPVHLWILFYEMSDMKSVHTECPITSPIEERLQDGMNITVCGRVPSDSNRFQVELQYGSDIILHFNPRYESGGYVVHNTLQNSSPRSHISANGKPFSEYKHRLPFSHVNSICVDGLVEVNLIAFQDLALLCFMCCNRLLQFISIADSSCCNSRTFCKVPYKSIIHGGLQPGKAIIIQGVISHSANRFLNLHHKTGVAFYYSPRFDTNVVVCSSYENGKKAKEKQSKDMPFELGKPFLVTIYCKHQHYEVFVSGKQVHTYKHHHTKLEDIDVLDISGDVRLSFVQP</sequence>
<feature type="domain" description="Galectin" evidence="4">
    <location>
        <begin position="182"/>
        <end position="307"/>
    </location>
</feature>
<dbReference type="InterPro" id="IPR013320">
    <property type="entry name" value="ConA-like_dom_sf"/>
</dbReference>
<reference evidence="5" key="1">
    <citation type="submission" date="2025-08" db="UniProtKB">
        <authorList>
            <consortium name="Ensembl"/>
        </authorList>
    </citation>
    <scope>IDENTIFICATION</scope>
</reference>
<name>A0A671RZK3_9TELE</name>
<keyword evidence="3" id="KW-0472">Membrane</keyword>
<gene>
    <name evidence="5" type="primary">LOC107681574</name>
</gene>
<dbReference type="SUPFAM" id="SSF49899">
    <property type="entry name" value="Concanavalin A-like lectins/glucanases"/>
    <property type="match status" value="2"/>
</dbReference>
<feature type="domain" description="Galectin" evidence="4">
    <location>
        <begin position="46"/>
        <end position="180"/>
    </location>
</feature>
<dbReference type="GO" id="GO:0030246">
    <property type="term" value="F:carbohydrate binding"/>
    <property type="evidence" value="ECO:0007669"/>
    <property type="project" value="UniProtKB-UniRule"/>
</dbReference>
<evidence type="ECO:0000256" key="2">
    <source>
        <dbReference type="RuleBase" id="RU102079"/>
    </source>
</evidence>
<evidence type="ECO:0000313" key="6">
    <source>
        <dbReference type="Proteomes" id="UP000472260"/>
    </source>
</evidence>
<feature type="transmembrane region" description="Helical" evidence="3">
    <location>
        <begin position="7"/>
        <end position="31"/>
    </location>
</feature>
<dbReference type="AlphaFoldDB" id="A0A671RZK3"/>
<dbReference type="InterPro" id="IPR044156">
    <property type="entry name" value="Galectin-like"/>
</dbReference>
<dbReference type="CDD" id="cd00070">
    <property type="entry name" value="GLECT"/>
    <property type="match status" value="2"/>
</dbReference>
<evidence type="ECO:0000256" key="1">
    <source>
        <dbReference type="ARBA" id="ARBA00022734"/>
    </source>
</evidence>
<protein>
    <recommendedName>
        <fullName evidence="2">Galectin</fullName>
    </recommendedName>
</protein>
<keyword evidence="6" id="KW-1185">Reference proteome</keyword>
<dbReference type="PANTHER" id="PTHR11346">
    <property type="entry name" value="GALECTIN"/>
    <property type="match status" value="1"/>
</dbReference>
<dbReference type="PROSITE" id="PS51304">
    <property type="entry name" value="GALECTIN"/>
    <property type="match status" value="2"/>
</dbReference>
<proteinExistence type="predicted"/>
<dbReference type="SMART" id="SM00908">
    <property type="entry name" value="Gal-bind_lectin"/>
    <property type="match status" value="2"/>
</dbReference>
<dbReference type="Proteomes" id="UP000472260">
    <property type="component" value="Unassembled WGS sequence"/>
</dbReference>
<dbReference type="PANTHER" id="PTHR11346:SF80">
    <property type="entry name" value="GALECTIN-9C"/>
    <property type="match status" value="1"/>
</dbReference>
<organism evidence="5 6">
    <name type="scientific">Sinocyclocheilus anshuiensis</name>
    <dbReference type="NCBI Taxonomy" id="1608454"/>
    <lineage>
        <taxon>Eukaryota</taxon>
        <taxon>Metazoa</taxon>
        <taxon>Chordata</taxon>
        <taxon>Craniata</taxon>
        <taxon>Vertebrata</taxon>
        <taxon>Euteleostomi</taxon>
        <taxon>Actinopterygii</taxon>
        <taxon>Neopterygii</taxon>
        <taxon>Teleostei</taxon>
        <taxon>Ostariophysi</taxon>
        <taxon>Cypriniformes</taxon>
        <taxon>Cyprinidae</taxon>
        <taxon>Cyprininae</taxon>
        <taxon>Sinocyclocheilus</taxon>
    </lineage>
</organism>
<dbReference type="Gene3D" id="2.60.120.200">
    <property type="match status" value="3"/>
</dbReference>
<dbReference type="Pfam" id="PF00337">
    <property type="entry name" value="Gal-bind_lectin"/>
    <property type="match status" value="2"/>
</dbReference>
<keyword evidence="3" id="KW-1133">Transmembrane helix</keyword>
<evidence type="ECO:0000259" key="4">
    <source>
        <dbReference type="PROSITE" id="PS51304"/>
    </source>
</evidence>
<keyword evidence="1 2" id="KW-0430">Lectin</keyword>
<dbReference type="Ensembl" id="ENSSANT00000094368.1">
    <property type="protein sequence ID" value="ENSSANP00000088827.1"/>
    <property type="gene ID" value="ENSSANG00000043947.1"/>
</dbReference>
<evidence type="ECO:0000256" key="3">
    <source>
        <dbReference type="SAM" id="Phobius"/>
    </source>
</evidence>
<evidence type="ECO:0000313" key="5">
    <source>
        <dbReference type="Ensembl" id="ENSSANP00000088827.1"/>
    </source>
</evidence>
<reference evidence="5" key="2">
    <citation type="submission" date="2025-09" db="UniProtKB">
        <authorList>
            <consortium name="Ensembl"/>
        </authorList>
    </citation>
    <scope>IDENTIFICATION</scope>
</reference>
<accession>A0A671RZK3</accession>
<dbReference type="SMART" id="SM00276">
    <property type="entry name" value="GLECT"/>
    <property type="match status" value="2"/>
</dbReference>
<keyword evidence="3" id="KW-0812">Transmembrane</keyword>
<dbReference type="InterPro" id="IPR001079">
    <property type="entry name" value="Galectin_CRD"/>
</dbReference>